<feature type="active site" description="Proton donor" evidence="1">
    <location>
        <position position="132"/>
    </location>
</feature>
<accession>A0A1F5YQD8</accession>
<gene>
    <name evidence="3" type="ORF">A2W14_03885</name>
</gene>
<dbReference type="EMBL" id="MFJA01000066">
    <property type="protein sequence ID" value="OGG02325.1"/>
    <property type="molecule type" value="Genomic_DNA"/>
</dbReference>
<protein>
    <recommendedName>
        <fullName evidence="5">Spore coat protein</fullName>
    </recommendedName>
</protein>
<dbReference type="Proteomes" id="UP000176665">
    <property type="component" value="Unassembled WGS sequence"/>
</dbReference>
<feature type="active site" description="Proton acceptor" evidence="1">
    <location>
        <position position="64"/>
    </location>
</feature>
<dbReference type="InterPro" id="IPR000888">
    <property type="entry name" value="RmlC-like"/>
</dbReference>
<evidence type="ECO:0000313" key="4">
    <source>
        <dbReference type="Proteomes" id="UP000176665"/>
    </source>
</evidence>
<evidence type="ECO:0000313" key="3">
    <source>
        <dbReference type="EMBL" id="OGG02325.1"/>
    </source>
</evidence>
<dbReference type="AlphaFoldDB" id="A0A1F5YQD8"/>
<dbReference type="STRING" id="1798371.A2W14_03885"/>
<dbReference type="PANTHER" id="PTHR21047">
    <property type="entry name" value="DTDP-6-DEOXY-D-GLUCOSE-3,5 EPIMERASE"/>
    <property type="match status" value="1"/>
</dbReference>
<sequence>MKQQKAVINNDKLIKGVLIKKLIRHKDERGYFEELIRKTDSFFQEGFGQLSHSYMYSGIIKAWHIHNQQIDWWNCIRGDLKVALCDLRKNSPTLNIINEFRIGEHSDNIIIKIPAGVAHGCKVIGESAELLYVTSGTYDQKEEGRLPHDDKKIGYDWFSLPEIK</sequence>
<name>A0A1F5YQD8_9BACT</name>
<proteinExistence type="predicted"/>
<dbReference type="GO" id="GO:0008830">
    <property type="term" value="F:dTDP-4-dehydrorhamnose 3,5-epimerase activity"/>
    <property type="evidence" value="ECO:0007669"/>
    <property type="project" value="InterPro"/>
</dbReference>
<dbReference type="Pfam" id="PF00908">
    <property type="entry name" value="dTDP_sugar_isom"/>
    <property type="match status" value="1"/>
</dbReference>
<feature type="site" description="Participates in a stacking interaction with the thymidine ring of dTDP-4-oxo-6-deoxyglucose" evidence="2">
    <location>
        <position position="138"/>
    </location>
</feature>
<dbReference type="InterPro" id="IPR014710">
    <property type="entry name" value="RmlC-like_jellyroll"/>
</dbReference>
<evidence type="ECO:0000256" key="2">
    <source>
        <dbReference type="PIRSR" id="PIRSR600888-3"/>
    </source>
</evidence>
<dbReference type="InterPro" id="IPR011051">
    <property type="entry name" value="RmlC_Cupin_sf"/>
</dbReference>
<evidence type="ECO:0000256" key="1">
    <source>
        <dbReference type="PIRSR" id="PIRSR600888-1"/>
    </source>
</evidence>
<dbReference type="GO" id="GO:0019305">
    <property type="term" value="P:dTDP-rhamnose biosynthetic process"/>
    <property type="evidence" value="ECO:0007669"/>
    <property type="project" value="TreeGrafter"/>
</dbReference>
<evidence type="ECO:0008006" key="5">
    <source>
        <dbReference type="Google" id="ProtNLM"/>
    </source>
</evidence>
<organism evidence="3 4">
    <name type="scientific">Candidatus Gottesmanbacteria bacterium RBG_16_37_8</name>
    <dbReference type="NCBI Taxonomy" id="1798371"/>
    <lineage>
        <taxon>Bacteria</taxon>
        <taxon>Candidatus Gottesmaniibacteriota</taxon>
    </lineage>
</organism>
<reference evidence="3 4" key="1">
    <citation type="journal article" date="2016" name="Nat. Commun.">
        <title>Thousands of microbial genomes shed light on interconnected biogeochemical processes in an aquifer system.</title>
        <authorList>
            <person name="Anantharaman K."/>
            <person name="Brown C.T."/>
            <person name="Hug L.A."/>
            <person name="Sharon I."/>
            <person name="Castelle C.J."/>
            <person name="Probst A.J."/>
            <person name="Thomas B.C."/>
            <person name="Singh A."/>
            <person name="Wilkins M.J."/>
            <person name="Karaoz U."/>
            <person name="Brodie E.L."/>
            <person name="Williams K.H."/>
            <person name="Hubbard S.S."/>
            <person name="Banfield J.F."/>
        </authorList>
    </citation>
    <scope>NUCLEOTIDE SEQUENCE [LARGE SCALE GENOMIC DNA]</scope>
</reference>
<dbReference type="GO" id="GO:0005829">
    <property type="term" value="C:cytosol"/>
    <property type="evidence" value="ECO:0007669"/>
    <property type="project" value="TreeGrafter"/>
</dbReference>
<dbReference type="GO" id="GO:0000271">
    <property type="term" value="P:polysaccharide biosynthetic process"/>
    <property type="evidence" value="ECO:0007669"/>
    <property type="project" value="TreeGrafter"/>
</dbReference>
<dbReference type="Gene3D" id="2.60.120.10">
    <property type="entry name" value="Jelly Rolls"/>
    <property type="match status" value="1"/>
</dbReference>
<comment type="caution">
    <text evidence="3">The sequence shown here is derived from an EMBL/GenBank/DDBJ whole genome shotgun (WGS) entry which is preliminary data.</text>
</comment>
<dbReference type="SUPFAM" id="SSF51182">
    <property type="entry name" value="RmlC-like cupins"/>
    <property type="match status" value="1"/>
</dbReference>
<dbReference type="PANTHER" id="PTHR21047:SF2">
    <property type="entry name" value="THYMIDINE DIPHOSPHO-4-KETO-RHAMNOSE 3,5-EPIMERASE"/>
    <property type="match status" value="1"/>
</dbReference>